<feature type="transmembrane region" description="Helical" evidence="8">
    <location>
        <begin position="31"/>
        <end position="53"/>
    </location>
</feature>
<accession>A0ABU6X429</accession>
<organism evidence="9 10">
    <name type="scientific">Stylosanthes scabra</name>
    <dbReference type="NCBI Taxonomy" id="79078"/>
    <lineage>
        <taxon>Eukaryota</taxon>
        <taxon>Viridiplantae</taxon>
        <taxon>Streptophyta</taxon>
        <taxon>Embryophyta</taxon>
        <taxon>Tracheophyta</taxon>
        <taxon>Spermatophyta</taxon>
        <taxon>Magnoliopsida</taxon>
        <taxon>eudicotyledons</taxon>
        <taxon>Gunneridae</taxon>
        <taxon>Pentapetalae</taxon>
        <taxon>rosids</taxon>
        <taxon>fabids</taxon>
        <taxon>Fabales</taxon>
        <taxon>Fabaceae</taxon>
        <taxon>Papilionoideae</taxon>
        <taxon>50 kb inversion clade</taxon>
        <taxon>dalbergioids sensu lato</taxon>
        <taxon>Dalbergieae</taxon>
        <taxon>Pterocarpus clade</taxon>
        <taxon>Stylosanthes</taxon>
    </lineage>
</organism>
<evidence type="ECO:0000313" key="10">
    <source>
        <dbReference type="Proteomes" id="UP001341840"/>
    </source>
</evidence>
<comment type="subcellular location">
    <subcellularLocation>
        <location evidence="1">Membrane</location>
        <topology evidence="1">Single-pass type I membrane protein</topology>
    </subcellularLocation>
</comment>
<evidence type="ECO:0000256" key="5">
    <source>
        <dbReference type="ARBA" id="ARBA00023136"/>
    </source>
</evidence>
<keyword evidence="2 8" id="KW-0812">Transmembrane</keyword>
<dbReference type="PANTHER" id="PTHR48063:SF98">
    <property type="entry name" value="LRR RECEPTOR-LIKE SERINE_THREONINE-PROTEIN KINASE FLS2"/>
    <property type="match status" value="1"/>
</dbReference>
<feature type="non-terminal residue" evidence="9">
    <location>
        <position position="1"/>
    </location>
</feature>
<dbReference type="Proteomes" id="UP001341840">
    <property type="component" value="Unassembled WGS sequence"/>
</dbReference>
<keyword evidence="7" id="KW-0325">Glycoprotein</keyword>
<evidence type="ECO:0000256" key="1">
    <source>
        <dbReference type="ARBA" id="ARBA00004479"/>
    </source>
</evidence>
<dbReference type="PANTHER" id="PTHR48063">
    <property type="entry name" value="LRR RECEPTOR-LIKE KINASE"/>
    <property type="match status" value="1"/>
</dbReference>
<protein>
    <submittedName>
        <fullName evidence="9">Uncharacterized protein</fullName>
    </submittedName>
</protein>
<keyword evidence="5 8" id="KW-0472">Membrane</keyword>
<keyword evidence="3" id="KW-0732">Signal</keyword>
<name>A0ABU6X429_9FABA</name>
<sequence>PLEKLCIEAGEPQQGARVKFDEDEESSFLHAFYMSMGFGFAVGFWGIFGSILFKRSRRHAYFRFLNNLMDNIYTM</sequence>
<gene>
    <name evidence="9" type="ORF">PIB30_115823</name>
</gene>
<evidence type="ECO:0000313" key="9">
    <source>
        <dbReference type="EMBL" id="MED6191373.1"/>
    </source>
</evidence>
<evidence type="ECO:0000256" key="7">
    <source>
        <dbReference type="ARBA" id="ARBA00023180"/>
    </source>
</evidence>
<evidence type="ECO:0000256" key="6">
    <source>
        <dbReference type="ARBA" id="ARBA00023170"/>
    </source>
</evidence>
<comment type="caution">
    <text evidence="9">The sequence shown here is derived from an EMBL/GenBank/DDBJ whole genome shotgun (WGS) entry which is preliminary data.</text>
</comment>
<dbReference type="InterPro" id="IPR046956">
    <property type="entry name" value="RLP23-like"/>
</dbReference>
<reference evidence="9 10" key="1">
    <citation type="journal article" date="2023" name="Plants (Basel)">
        <title>Bridging the Gap: Combining Genomics and Transcriptomics Approaches to Understand Stylosanthes scabra, an Orphan Legume from the Brazilian Caatinga.</title>
        <authorList>
            <person name="Ferreira-Neto J.R.C."/>
            <person name="da Silva M.D."/>
            <person name="Binneck E."/>
            <person name="de Melo N.F."/>
            <person name="da Silva R.H."/>
            <person name="de Melo A.L.T.M."/>
            <person name="Pandolfi V."/>
            <person name="Bustamante F.O."/>
            <person name="Brasileiro-Vidal A.C."/>
            <person name="Benko-Iseppon A.M."/>
        </authorList>
    </citation>
    <scope>NUCLEOTIDE SEQUENCE [LARGE SCALE GENOMIC DNA]</scope>
    <source>
        <tissue evidence="9">Leaves</tissue>
    </source>
</reference>
<keyword evidence="10" id="KW-1185">Reference proteome</keyword>
<proteinExistence type="predicted"/>
<evidence type="ECO:0000256" key="3">
    <source>
        <dbReference type="ARBA" id="ARBA00022729"/>
    </source>
</evidence>
<dbReference type="EMBL" id="JASCZI010195170">
    <property type="protein sequence ID" value="MED6191373.1"/>
    <property type="molecule type" value="Genomic_DNA"/>
</dbReference>
<evidence type="ECO:0000256" key="2">
    <source>
        <dbReference type="ARBA" id="ARBA00022692"/>
    </source>
</evidence>
<evidence type="ECO:0000256" key="8">
    <source>
        <dbReference type="SAM" id="Phobius"/>
    </source>
</evidence>
<evidence type="ECO:0000256" key="4">
    <source>
        <dbReference type="ARBA" id="ARBA00022989"/>
    </source>
</evidence>
<keyword evidence="6" id="KW-0675">Receptor</keyword>
<keyword evidence="4 8" id="KW-1133">Transmembrane helix</keyword>